<accession>A0A3P1CYQ5</accession>
<evidence type="ECO:0000256" key="3">
    <source>
        <dbReference type="PIRSR" id="PIRSR001359-3"/>
    </source>
</evidence>
<evidence type="ECO:0000256" key="1">
    <source>
        <dbReference type="PIRSR" id="PIRSR001359-1"/>
    </source>
</evidence>
<feature type="binding site" evidence="3">
    <location>
        <position position="201"/>
    </location>
    <ligand>
        <name>Zn(2+)</name>
        <dbReference type="ChEBI" id="CHEBI:29105"/>
        <label>1</label>
        <note>catalytic</note>
    </ligand>
</feature>
<feature type="binding site" evidence="3">
    <location>
        <position position="131"/>
    </location>
    <ligand>
        <name>Zn(2+)</name>
        <dbReference type="ChEBI" id="CHEBI:29105"/>
        <label>2</label>
    </ligand>
</feature>
<organism evidence="4 5">
    <name type="scientific">Larkinella knui</name>
    <dbReference type="NCBI Taxonomy" id="2025310"/>
    <lineage>
        <taxon>Bacteria</taxon>
        <taxon>Pseudomonadati</taxon>
        <taxon>Bacteroidota</taxon>
        <taxon>Cytophagia</taxon>
        <taxon>Cytophagales</taxon>
        <taxon>Spirosomataceae</taxon>
        <taxon>Larkinella</taxon>
    </lineage>
</organism>
<evidence type="ECO:0000313" key="5">
    <source>
        <dbReference type="Proteomes" id="UP000274271"/>
    </source>
</evidence>
<keyword evidence="3" id="KW-0862">Zinc</keyword>
<dbReference type="PIRSF" id="PIRSF001359">
    <property type="entry name" value="F_bP_aldolase_II"/>
    <property type="match status" value="1"/>
</dbReference>
<name>A0A3P1CYQ5_9BACT</name>
<dbReference type="Pfam" id="PF01116">
    <property type="entry name" value="F_bP_aldolase"/>
    <property type="match status" value="1"/>
</dbReference>
<sequence>MTLKEKMRQLTSEKKGLLATNFYNMETLHGVLTAAKETRQPVILQLTGSSIDYMGLNTAVELARTGLKDFGVEGWIHLDHGSTVELAQACLDAGFDSVMIDGSELPFEENVRLTREVVKRAQAYNANVEAELGYVAKLGQSHDNHAFTKAEEAKRFVDETGVDALAVAIGTAHGFYKEEPRLQFNLLIDIHATVDTILVLHGGSGVPEAQLRKAISLGICKVNLATEIKNIFMKTLKTTLNGDEIDLRKVFPVATGRVTQLVKEKLVVVQNN</sequence>
<dbReference type="InterPro" id="IPR013785">
    <property type="entry name" value="Aldolase_TIM"/>
</dbReference>
<feature type="binding site" evidence="3">
    <location>
        <position position="101"/>
    </location>
    <ligand>
        <name>Zn(2+)</name>
        <dbReference type="ChEBI" id="CHEBI:29105"/>
        <label>2</label>
    </ligand>
</feature>
<keyword evidence="5" id="KW-1185">Reference proteome</keyword>
<proteinExistence type="predicted"/>
<evidence type="ECO:0000256" key="2">
    <source>
        <dbReference type="PIRSR" id="PIRSR001359-2"/>
    </source>
</evidence>
<feature type="binding site" evidence="2">
    <location>
        <position position="174"/>
    </location>
    <ligand>
        <name>dihydroxyacetone phosphate</name>
        <dbReference type="ChEBI" id="CHEBI:57642"/>
    </ligand>
</feature>
<dbReference type="NCBIfam" id="TIGR00167">
    <property type="entry name" value="cbbA"/>
    <property type="match status" value="1"/>
</dbReference>
<keyword evidence="3" id="KW-0479">Metal-binding</keyword>
<dbReference type="InterPro" id="IPR000771">
    <property type="entry name" value="FBA_II"/>
</dbReference>
<feature type="active site" description="Proton donor" evidence="1">
    <location>
        <position position="79"/>
    </location>
</feature>
<comment type="caution">
    <text evidence="4">The sequence shown here is derived from an EMBL/GenBank/DDBJ whole genome shotgun (WGS) entry which is preliminary data.</text>
</comment>
<dbReference type="GO" id="GO:0008270">
    <property type="term" value="F:zinc ion binding"/>
    <property type="evidence" value="ECO:0007669"/>
    <property type="project" value="InterPro"/>
</dbReference>
<dbReference type="GO" id="GO:0005975">
    <property type="term" value="P:carbohydrate metabolic process"/>
    <property type="evidence" value="ECO:0007669"/>
    <property type="project" value="InterPro"/>
</dbReference>
<dbReference type="EMBL" id="RQJP01000001">
    <property type="protein sequence ID" value="RRB18379.1"/>
    <property type="molecule type" value="Genomic_DNA"/>
</dbReference>
<comment type="cofactor">
    <cofactor evidence="3">
        <name>Zn(2+)</name>
        <dbReference type="ChEBI" id="CHEBI:29105"/>
    </cofactor>
    <text evidence="3">Binds 2 Zn(2+) ions per subunit. One is catalytic and the other provides a structural contribution.</text>
</comment>
<dbReference type="SUPFAM" id="SSF51569">
    <property type="entry name" value="Aldolase"/>
    <property type="match status" value="1"/>
</dbReference>
<evidence type="ECO:0000313" key="4">
    <source>
        <dbReference type="EMBL" id="RRB18379.1"/>
    </source>
</evidence>
<gene>
    <name evidence="4" type="ORF">EHT87_00310</name>
</gene>
<dbReference type="InterPro" id="IPR050246">
    <property type="entry name" value="Class_II_FBP_aldolase"/>
</dbReference>
<dbReference type="AlphaFoldDB" id="A0A3P1CYQ5"/>
<dbReference type="GO" id="GO:0016832">
    <property type="term" value="F:aldehyde-lyase activity"/>
    <property type="evidence" value="ECO:0007669"/>
    <property type="project" value="InterPro"/>
</dbReference>
<protein>
    <submittedName>
        <fullName evidence="4">Class II fructose-bisphosphate aldolase</fullName>
    </submittedName>
</protein>
<feature type="binding site" evidence="2">
    <location>
        <begin position="202"/>
        <end position="204"/>
    </location>
    <ligand>
        <name>dihydroxyacetone phosphate</name>
        <dbReference type="ChEBI" id="CHEBI:57642"/>
    </ligand>
</feature>
<dbReference type="PANTHER" id="PTHR30304">
    <property type="entry name" value="D-TAGATOSE-1,6-BISPHOSPHATE ALDOLASE"/>
    <property type="match status" value="1"/>
</dbReference>
<dbReference type="PANTHER" id="PTHR30304:SF0">
    <property type="entry name" value="D-TAGATOSE-1,6-BISPHOSPHATE ALDOLASE SUBUNIT GATY-RELATED"/>
    <property type="match status" value="1"/>
</dbReference>
<dbReference type="CDD" id="cd00947">
    <property type="entry name" value="TBP_aldolase_IIB"/>
    <property type="match status" value="1"/>
</dbReference>
<feature type="binding site" evidence="2">
    <location>
        <begin position="223"/>
        <end position="226"/>
    </location>
    <ligand>
        <name>dihydroxyacetone phosphate</name>
        <dbReference type="ChEBI" id="CHEBI:57642"/>
    </ligand>
</feature>
<feature type="binding site" evidence="3">
    <location>
        <position position="173"/>
    </location>
    <ligand>
        <name>Zn(2+)</name>
        <dbReference type="ChEBI" id="CHEBI:29105"/>
        <label>1</label>
        <note>catalytic</note>
    </ligand>
</feature>
<dbReference type="Proteomes" id="UP000274271">
    <property type="component" value="Unassembled WGS sequence"/>
</dbReference>
<feature type="binding site" evidence="3">
    <location>
        <position position="80"/>
    </location>
    <ligand>
        <name>Zn(2+)</name>
        <dbReference type="ChEBI" id="CHEBI:29105"/>
        <label>1</label>
        <note>catalytic</note>
    </ligand>
</feature>
<dbReference type="Gene3D" id="3.20.20.70">
    <property type="entry name" value="Aldolase class I"/>
    <property type="match status" value="1"/>
</dbReference>
<reference evidence="4 5" key="1">
    <citation type="submission" date="2018-11" db="EMBL/GenBank/DDBJ databases">
        <authorList>
            <person name="Zhou Z."/>
            <person name="Wang G."/>
        </authorList>
    </citation>
    <scope>NUCLEOTIDE SEQUENCE [LARGE SCALE GENOMIC DNA]</scope>
    <source>
        <strain evidence="4 5">KCTC42998</strain>
    </source>
</reference>
<dbReference type="OrthoDB" id="9803995at2"/>